<comment type="caution">
    <text evidence="2">The sequence shown here is derived from an EMBL/GenBank/DDBJ whole genome shotgun (WGS) entry which is preliminary data.</text>
</comment>
<reference evidence="2" key="1">
    <citation type="journal article" date="2024" name="Gigascience">
        <title>Chromosome-level genome of the poultry shaft louse Menopon gallinae provides insight into the host-switching and adaptive evolution of parasitic lice.</title>
        <authorList>
            <person name="Xu Y."/>
            <person name="Ma L."/>
            <person name="Liu S."/>
            <person name="Liang Y."/>
            <person name="Liu Q."/>
            <person name="He Z."/>
            <person name="Tian L."/>
            <person name="Duan Y."/>
            <person name="Cai W."/>
            <person name="Li H."/>
            <person name="Song F."/>
        </authorList>
    </citation>
    <scope>NUCLEOTIDE SEQUENCE</scope>
    <source>
        <strain evidence="2">Cailab_2023a</strain>
    </source>
</reference>
<accession>A0AAW2HMF3</accession>
<evidence type="ECO:0000313" key="2">
    <source>
        <dbReference type="EMBL" id="KAL0271094.1"/>
    </source>
</evidence>
<protein>
    <submittedName>
        <fullName evidence="2">Uncharacterized protein</fullName>
    </submittedName>
</protein>
<sequence>MGVCYEDLSISGGAFQGCMIGLSIGLVMGTIRAISLSGIPHPEDETPCKTFIFHILGGVVAGSLIGIVHAFLTHCIFPRN</sequence>
<proteinExistence type="predicted"/>
<feature type="transmembrane region" description="Helical" evidence="1">
    <location>
        <begin position="12"/>
        <end position="31"/>
    </location>
</feature>
<feature type="transmembrane region" description="Helical" evidence="1">
    <location>
        <begin position="51"/>
        <end position="72"/>
    </location>
</feature>
<keyword evidence="1" id="KW-1133">Transmembrane helix</keyword>
<gene>
    <name evidence="2" type="ORF">PYX00_008303</name>
</gene>
<organism evidence="2">
    <name type="scientific">Menopon gallinae</name>
    <name type="common">poultry shaft louse</name>
    <dbReference type="NCBI Taxonomy" id="328185"/>
    <lineage>
        <taxon>Eukaryota</taxon>
        <taxon>Metazoa</taxon>
        <taxon>Ecdysozoa</taxon>
        <taxon>Arthropoda</taxon>
        <taxon>Hexapoda</taxon>
        <taxon>Insecta</taxon>
        <taxon>Pterygota</taxon>
        <taxon>Neoptera</taxon>
        <taxon>Paraneoptera</taxon>
        <taxon>Psocodea</taxon>
        <taxon>Troctomorpha</taxon>
        <taxon>Phthiraptera</taxon>
        <taxon>Amblycera</taxon>
        <taxon>Menoponidae</taxon>
        <taxon>Menopon</taxon>
    </lineage>
</organism>
<dbReference type="EMBL" id="JARGDH010000004">
    <property type="protein sequence ID" value="KAL0271094.1"/>
    <property type="molecule type" value="Genomic_DNA"/>
</dbReference>
<keyword evidence="1" id="KW-0472">Membrane</keyword>
<dbReference type="AlphaFoldDB" id="A0AAW2HMF3"/>
<evidence type="ECO:0000256" key="1">
    <source>
        <dbReference type="SAM" id="Phobius"/>
    </source>
</evidence>
<keyword evidence="1" id="KW-0812">Transmembrane</keyword>
<name>A0AAW2HMF3_9NEOP</name>